<comment type="caution">
    <text evidence="4">The sequence shown here is derived from an EMBL/GenBank/DDBJ whole genome shotgun (WGS) entry which is preliminary data.</text>
</comment>
<dbReference type="NCBIfam" id="TIGR02384">
    <property type="entry name" value="RelB_DinJ"/>
    <property type="match status" value="1"/>
</dbReference>
<evidence type="ECO:0000256" key="2">
    <source>
        <dbReference type="ARBA" id="ARBA00022649"/>
    </source>
</evidence>
<sequence>MSKLIVQVDDELEKEASKLYEDLGFDITTAIRMFLIQSVRTRSLPINVTLEEPFISDEEFIKIIEEIASNRVNFDDPTDINDFFGDEDFSEYEEIFKD</sequence>
<dbReference type="InterPro" id="IPR013321">
    <property type="entry name" value="Arc_rbn_hlx_hlx"/>
</dbReference>
<dbReference type="AlphaFoldDB" id="A0A139R377"/>
<evidence type="ECO:0000256" key="1">
    <source>
        <dbReference type="ARBA" id="ARBA00010562"/>
    </source>
</evidence>
<proteinExistence type="inferred from homology"/>
<dbReference type="EMBL" id="LQOF01000302">
    <property type="protein sequence ID" value="KXT67237.1"/>
    <property type="molecule type" value="Genomic_DNA"/>
</dbReference>
<accession>A0A139R377</accession>
<dbReference type="PANTHER" id="PTHR38781">
    <property type="entry name" value="ANTITOXIN DINJ-RELATED"/>
    <property type="match status" value="1"/>
</dbReference>
<dbReference type="Proteomes" id="UP000071927">
    <property type="component" value="Unassembled WGS sequence"/>
</dbReference>
<gene>
    <name evidence="3" type="ORF">SGADD02_01467</name>
    <name evidence="4" type="ORF">SGADD03_00975</name>
</gene>
<evidence type="ECO:0000313" key="3">
    <source>
        <dbReference type="EMBL" id="KXT67237.1"/>
    </source>
</evidence>
<dbReference type="Pfam" id="PF04221">
    <property type="entry name" value="RelB"/>
    <property type="match status" value="1"/>
</dbReference>
<keyword evidence="2" id="KW-1277">Toxin-antitoxin system</keyword>
<reference evidence="5 6" key="1">
    <citation type="submission" date="2016-01" db="EMBL/GenBank/DDBJ databases">
        <title>Highly variable Streptococcus oralis are common among viridans streptococci isolated from primates.</title>
        <authorList>
            <person name="Denapaite D."/>
            <person name="Rieger M."/>
            <person name="Koendgen S."/>
            <person name="Brueckner R."/>
            <person name="Ochigava I."/>
            <person name="Kappeler P."/>
            <person name="Maetz-Rensing K."/>
            <person name="Leendertz F."/>
            <person name="Hakenbeck R."/>
        </authorList>
    </citation>
    <scope>NUCLEOTIDE SEQUENCE [LARGE SCALE GENOMIC DNA]</scope>
    <source>
        <strain evidence="3 5">DD02</strain>
        <strain evidence="4 6">DD03</strain>
    </source>
</reference>
<dbReference type="PATRIC" id="fig|315405.11.peg.1727"/>
<dbReference type="EMBL" id="LQXV01000164">
    <property type="protein sequence ID" value="KXU09191.1"/>
    <property type="molecule type" value="Genomic_DNA"/>
</dbReference>
<name>A0A139R377_9STRE</name>
<dbReference type="GO" id="GO:0006355">
    <property type="term" value="P:regulation of DNA-templated transcription"/>
    <property type="evidence" value="ECO:0007669"/>
    <property type="project" value="InterPro"/>
</dbReference>
<evidence type="ECO:0000313" key="5">
    <source>
        <dbReference type="Proteomes" id="UP000070198"/>
    </source>
</evidence>
<protein>
    <submittedName>
        <fullName evidence="4">DNA-damage-inducible protein J</fullName>
    </submittedName>
</protein>
<dbReference type="GO" id="GO:0006351">
    <property type="term" value="P:DNA-templated transcription"/>
    <property type="evidence" value="ECO:0007669"/>
    <property type="project" value="TreeGrafter"/>
</dbReference>
<dbReference type="Proteomes" id="UP000070198">
    <property type="component" value="Unassembled WGS sequence"/>
</dbReference>
<dbReference type="RefSeq" id="WP_061458902.1">
    <property type="nucleotide sequence ID" value="NZ_KQ968748.1"/>
</dbReference>
<dbReference type="InterPro" id="IPR007337">
    <property type="entry name" value="RelB/DinJ"/>
</dbReference>
<dbReference type="PANTHER" id="PTHR38781:SF1">
    <property type="entry name" value="ANTITOXIN DINJ-RELATED"/>
    <property type="match status" value="1"/>
</dbReference>
<evidence type="ECO:0000313" key="6">
    <source>
        <dbReference type="Proteomes" id="UP000071927"/>
    </source>
</evidence>
<organism evidence="4 6">
    <name type="scientific">Streptococcus gallolyticus</name>
    <dbReference type="NCBI Taxonomy" id="315405"/>
    <lineage>
        <taxon>Bacteria</taxon>
        <taxon>Bacillati</taxon>
        <taxon>Bacillota</taxon>
        <taxon>Bacilli</taxon>
        <taxon>Lactobacillales</taxon>
        <taxon>Streptococcaceae</taxon>
        <taxon>Streptococcus</taxon>
    </lineage>
</organism>
<comment type="similarity">
    <text evidence="1">Belongs to the RelB/DinJ antitoxin family.</text>
</comment>
<evidence type="ECO:0000313" key="4">
    <source>
        <dbReference type="EMBL" id="KXU09191.1"/>
    </source>
</evidence>
<dbReference type="Gene3D" id="1.10.1220.10">
    <property type="entry name" value="Met repressor-like"/>
    <property type="match status" value="1"/>
</dbReference>